<organism evidence="1 2">
    <name type="scientific">Marinobacter xestospongiae</name>
    <dbReference type="NCBI Taxonomy" id="994319"/>
    <lineage>
        <taxon>Bacteria</taxon>
        <taxon>Pseudomonadati</taxon>
        <taxon>Pseudomonadota</taxon>
        <taxon>Gammaproteobacteria</taxon>
        <taxon>Pseudomonadales</taxon>
        <taxon>Marinobacteraceae</taxon>
        <taxon>Marinobacter</taxon>
    </lineage>
</organism>
<evidence type="ECO:0000313" key="2">
    <source>
        <dbReference type="Proteomes" id="UP001269819"/>
    </source>
</evidence>
<keyword evidence="2" id="KW-1185">Reference proteome</keyword>
<sequence length="338" mass="39023">MEDTTVKQVSACQLPEVCHTTGQQPRRVGIEIEISGLSYHALVELVAEMLNGEAEITSRYVTRIRTDHGDFTIELDSDPIKDLDLQDEQLPESLRELGGHAMNLIDAAAEKLVPLEIVTPPIAFHDLQQIEDLCDALREAGALGSREAIYYAFALQLNPELPDLSAPTLLRYLQAFAVLYDWLKERHQLDISRKLTSYIEPWDHLFVERLVEPGYHPDLDQLMQDYLRDNPTRNRALDLLPLFAHLNPELLADHVQDDRIKARPTLHYRLPDCDIDNPGWHFSSVWNDWVVLERIANRPQHLQELMQAFRESHRLSLHNLTHSWTETCHQWLQVNGYV</sequence>
<dbReference type="Pfam" id="PF12224">
    <property type="entry name" value="Amidoligase_2"/>
    <property type="match status" value="1"/>
</dbReference>
<dbReference type="EMBL" id="JAWIIJ010000002">
    <property type="protein sequence ID" value="MDV2077644.1"/>
    <property type="molecule type" value="Genomic_DNA"/>
</dbReference>
<dbReference type="InterPro" id="IPR022025">
    <property type="entry name" value="Amidoligase_2"/>
</dbReference>
<reference evidence="1 2" key="1">
    <citation type="submission" date="2023-10" db="EMBL/GenBank/DDBJ databases">
        <title>Characteristics and mechanism of a salt-tolerant marine origin heterotrophic nitrifying- aerobic denitrifying bacteria Marinobacter xestospongiae HN1.</title>
        <authorList>
            <person name="Qi R."/>
        </authorList>
    </citation>
    <scope>NUCLEOTIDE SEQUENCE [LARGE SCALE GENOMIC DNA]</scope>
    <source>
        <strain evidence="1 2">HN1</strain>
    </source>
</reference>
<comment type="caution">
    <text evidence="1">The sequence shown here is derived from an EMBL/GenBank/DDBJ whole genome shotgun (WGS) entry which is preliminary data.</text>
</comment>
<name>A0ABU3VTQ6_9GAMM</name>
<gene>
    <name evidence="1" type="ORF">RYS15_03075</name>
</gene>
<dbReference type="RefSeq" id="WP_316972548.1">
    <property type="nucleotide sequence ID" value="NZ_JAWIIJ010000002.1"/>
</dbReference>
<evidence type="ECO:0000313" key="1">
    <source>
        <dbReference type="EMBL" id="MDV2077644.1"/>
    </source>
</evidence>
<protein>
    <submittedName>
        <fullName evidence="1">Amidoligase family protein</fullName>
    </submittedName>
</protein>
<dbReference type="Proteomes" id="UP001269819">
    <property type="component" value="Unassembled WGS sequence"/>
</dbReference>
<accession>A0ABU3VTQ6</accession>
<proteinExistence type="predicted"/>